<evidence type="ECO:0000313" key="3">
    <source>
        <dbReference type="EMBL" id="CYV43488.1"/>
    </source>
</evidence>
<name>A0A0Z8IXE0_STRSU</name>
<protein>
    <submittedName>
        <fullName evidence="3">Phage transcriptional regulator</fullName>
    </submittedName>
</protein>
<dbReference type="SUPFAM" id="SSF47413">
    <property type="entry name" value="lambda repressor-like DNA-binding domains"/>
    <property type="match status" value="1"/>
</dbReference>
<dbReference type="CDD" id="cd00093">
    <property type="entry name" value="HTH_XRE"/>
    <property type="match status" value="1"/>
</dbReference>
<reference evidence="3 4" key="1">
    <citation type="submission" date="2016-02" db="EMBL/GenBank/DDBJ databases">
        <authorList>
            <consortium name="Pathogen Informatics"/>
        </authorList>
    </citation>
    <scope>NUCLEOTIDE SEQUENCE [LARGE SCALE GENOMIC DNA]</scope>
    <source>
        <strain evidence="3 4">LSS82</strain>
    </source>
</reference>
<gene>
    <name evidence="3" type="ORF">ERS132444_00194</name>
</gene>
<proteinExistence type="predicted"/>
<dbReference type="InterPro" id="IPR001387">
    <property type="entry name" value="Cro/C1-type_HTH"/>
</dbReference>
<dbReference type="AlphaFoldDB" id="A0A0Z8IXE0"/>
<sequence length="183" mass="21770">MNRLKELRKEKNLTQKELAKETGIPYRTIQRWEKGETDIKSDAAQELSDYFGVHIPFLLGYSTIRTAEEEISMMIDDFNNDFIEFLKHHDLYLSDDQIPLIINTIYSMSNINDRYLMNYIKHKDFEGLEIAKNMEFNKLFEYSSFWDMQYNGLKVSSKFPKKPDKVYSISEFQDLLKNSESED</sequence>
<dbReference type="RefSeq" id="WP_079398015.1">
    <property type="nucleotide sequence ID" value="NZ_CEDN01000105.1"/>
</dbReference>
<dbReference type="EMBL" id="FIIF01000001">
    <property type="protein sequence ID" value="CYV43488.1"/>
    <property type="molecule type" value="Genomic_DNA"/>
</dbReference>
<dbReference type="PANTHER" id="PTHR46558">
    <property type="entry name" value="TRACRIPTIONAL REGULATORY PROTEIN-RELATED-RELATED"/>
    <property type="match status" value="1"/>
</dbReference>
<dbReference type="GO" id="GO:0003677">
    <property type="term" value="F:DNA binding"/>
    <property type="evidence" value="ECO:0007669"/>
    <property type="project" value="UniProtKB-KW"/>
</dbReference>
<evidence type="ECO:0000259" key="2">
    <source>
        <dbReference type="PROSITE" id="PS50943"/>
    </source>
</evidence>
<feature type="domain" description="HTH cro/C1-type" evidence="2">
    <location>
        <begin position="4"/>
        <end position="58"/>
    </location>
</feature>
<organism evidence="3 4">
    <name type="scientific">Streptococcus suis</name>
    <dbReference type="NCBI Taxonomy" id="1307"/>
    <lineage>
        <taxon>Bacteria</taxon>
        <taxon>Bacillati</taxon>
        <taxon>Bacillota</taxon>
        <taxon>Bacilli</taxon>
        <taxon>Lactobacillales</taxon>
        <taxon>Streptococcaceae</taxon>
        <taxon>Streptococcus</taxon>
    </lineage>
</organism>
<dbReference type="Pfam" id="PF01381">
    <property type="entry name" value="HTH_3"/>
    <property type="match status" value="1"/>
</dbReference>
<dbReference type="Gene3D" id="1.10.260.40">
    <property type="entry name" value="lambda repressor-like DNA-binding domains"/>
    <property type="match status" value="1"/>
</dbReference>
<keyword evidence="1" id="KW-0238">DNA-binding</keyword>
<accession>A0A0Z8IXE0</accession>
<dbReference type="Proteomes" id="UP000074825">
    <property type="component" value="Unassembled WGS sequence"/>
</dbReference>
<dbReference type="PROSITE" id="PS50943">
    <property type="entry name" value="HTH_CROC1"/>
    <property type="match status" value="1"/>
</dbReference>
<evidence type="ECO:0000256" key="1">
    <source>
        <dbReference type="ARBA" id="ARBA00023125"/>
    </source>
</evidence>
<dbReference type="InterPro" id="IPR010982">
    <property type="entry name" value="Lambda_DNA-bd_dom_sf"/>
</dbReference>
<dbReference type="SMART" id="SM00530">
    <property type="entry name" value="HTH_XRE"/>
    <property type="match status" value="1"/>
</dbReference>
<evidence type="ECO:0000313" key="4">
    <source>
        <dbReference type="Proteomes" id="UP000074825"/>
    </source>
</evidence>
<dbReference type="PANTHER" id="PTHR46558:SF11">
    <property type="entry name" value="HTH-TYPE TRANSCRIPTIONAL REGULATOR XRE"/>
    <property type="match status" value="1"/>
</dbReference>